<sequence length="165" mass="17791">MKAVVPSELLRSSFCFLRINPSSAPLNPPGAAPTLTTIYDEVNGKLPSEFASPTTSLSKNTPPSTPGKSRRKWLGFNKPAPASEGIKGTEKEKKRVQTIADSLDLGADLPVAEGVGERPSHEPPLRARIDNSQPNRVVRKEDLRLERPSDAITTGMPVGKRRSVG</sequence>
<dbReference type="Proteomes" id="UP001276659">
    <property type="component" value="Unassembled WGS sequence"/>
</dbReference>
<dbReference type="EMBL" id="JASNWA010000006">
    <property type="protein sequence ID" value="KAK3174125.1"/>
    <property type="molecule type" value="Genomic_DNA"/>
</dbReference>
<reference evidence="2" key="1">
    <citation type="submission" date="2022-11" db="EMBL/GenBank/DDBJ databases">
        <title>Chromosomal genome sequence assembly and mating type (MAT) locus characterization of the leprose asexual lichenized fungus Lepraria neglecta (Nyl.) Erichsen.</title>
        <authorList>
            <person name="Allen J.L."/>
            <person name="Pfeffer B."/>
        </authorList>
    </citation>
    <scope>NUCLEOTIDE SEQUENCE</scope>
    <source>
        <strain evidence="2">Allen 5258</strain>
    </source>
</reference>
<feature type="compositionally biased region" description="Basic and acidic residues" evidence="1">
    <location>
        <begin position="115"/>
        <end position="129"/>
    </location>
</feature>
<gene>
    <name evidence="2" type="ORF">OEA41_001369</name>
</gene>
<evidence type="ECO:0000313" key="3">
    <source>
        <dbReference type="Proteomes" id="UP001276659"/>
    </source>
</evidence>
<feature type="compositionally biased region" description="Polar residues" evidence="1">
    <location>
        <begin position="51"/>
        <end position="62"/>
    </location>
</feature>
<keyword evidence="3" id="KW-1185">Reference proteome</keyword>
<evidence type="ECO:0000313" key="2">
    <source>
        <dbReference type="EMBL" id="KAK3174125.1"/>
    </source>
</evidence>
<feature type="region of interest" description="Disordered" evidence="1">
    <location>
        <begin position="45"/>
        <end position="96"/>
    </location>
</feature>
<proteinExistence type="predicted"/>
<feature type="region of interest" description="Disordered" evidence="1">
    <location>
        <begin position="110"/>
        <end position="165"/>
    </location>
</feature>
<accession>A0AAD9Z9Z0</accession>
<comment type="caution">
    <text evidence="2">The sequence shown here is derived from an EMBL/GenBank/DDBJ whole genome shotgun (WGS) entry which is preliminary data.</text>
</comment>
<organism evidence="2 3">
    <name type="scientific">Lepraria neglecta</name>
    <dbReference type="NCBI Taxonomy" id="209136"/>
    <lineage>
        <taxon>Eukaryota</taxon>
        <taxon>Fungi</taxon>
        <taxon>Dikarya</taxon>
        <taxon>Ascomycota</taxon>
        <taxon>Pezizomycotina</taxon>
        <taxon>Lecanoromycetes</taxon>
        <taxon>OSLEUM clade</taxon>
        <taxon>Lecanoromycetidae</taxon>
        <taxon>Lecanorales</taxon>
        <taxon>Lecanorineae</taxon>
        <taxon>Stereocaulaceae</taxon>
        <taxon>Lepraria</taxon>
    </lineage>
</organism>
<dbReference type="AlphaFoldDB" id="A0AAD9Z9Z0"/>
<name>A0AAD9Z9Z0_9LECA</name>
<protein>
    <submittedName>
        <fullName evidence="2">Uncharacterized protein</fullName>
    </submittedName>
</protein>
<feature type="compositionally biased region" description="Basic and acidic residues" evidence="1">
    <location>
        <begin position="138"/>
        <end position="149"/>
    </location>
</feature>
<evidence type="ECO:0000256" key="1">
    <source>
        <dbReference type="SAM" id="MobiDB-lite"/>
    </source>
</evidence>